<dbReference type="GO" id="GO:0006351">
    <property type="term" value="P:DNA-templated transcription"/>
    <property type="evidence" value="ECO:0007669"/>
    <property type="project" value="InterPro"/>
</dbReference>
<sequence>MYRPAMNEHAVPEEWASRSRFETMLMDLDTSSSPGYPYCREKPTIGDWLGHDGLMGFEPRQVERLWFDVLKVINGDYDHIYRVFIKDEPHKRAKAETNRWRLIAMSSLPVQMVWRMLFYEQNKALNEMWTRIPSKHGMSFCYGTWRQFLAMCNSQGMKYSRDISGWDVGAPGFIFDIVGGLRQRWPGVTLSWSACQELAYRDAYKESSLIFSNGIVVKQQFPGFMKSGLFNTISDNSIAMVGIHILACVRAKLPIGHISATGDDVVQSTISDSYLDELTKLGCRVKEVHNHVEFMGINFSTGVPEPMYFQKHLYTVGFKTHVLEELLNAYAGHYAESKRFPFWAKLAVELGVSVKSQRYYQFWYSSPLARDIQRLVV</sequence>
<keyword evidence="1 8" id="KW-0696">RNA-directed RNA polymerase</keyword>
<protein>
    <submittedName>
        <fullName evidence="8">RNA-dependent RNA polymerase</fullName>
    </submittedName>
</protein>
<evidence type="ECO:0000256" key="6">
    <source>
        <dbReference type="ARBA" id="ARBA00048744"/>
    </source>
</evidence>
<evidence type="ECO:0000256" key="2">
    <source>
        <dbReference type="ARBA" id="ARBA00022679"/>
    </source>
</evidence>
<evidence type="ECO:0000256" key="1">
    <source>
        <dbReference type="ARBA" id="ARBA00022484"/>
    </source>
</evidence>
<proteinExistence type="predicted"/>
<dbReference type="InterPro" id="IPR001795">
    <property type="entry name" value="RNA-dir_pol_luteovirus"/>
</dbReference>
<comment type="catalytic activity">
    <reaction evidence="6">
        <text>RNA(n) + a ribonucleoside 5'-triphosphate = RNA(n+1) + diphosphate</text>
        <dbReference type="Rhea" id="RHEA:21248"/>
        <dbReference type="Rhea" id="RHEA-COMP:14527"/>
        <dbReference type="Rhea" id="RHEA-COMP:17342"/>
        <dbReference type="ChEBI" id="CHEBI:33019"/>
        <dbReference type="ChEBI" id="CHEBI:61557"/>
        <dbReference type="ChEBI" id="CHEBI:140395"/>
        <dbReference type="EC" id="2.7.7.48"/>
    </reaction>
</comment>
<dbReference type="PRINTS" id="PR00914">
    <property type="entry name" value="LVIRUSRNAPOL"/>
</dbReference>
<keyword evidence="5" id="KW-0693">Viral RNA replication</keyword>
<dbReference type="InterPro" id="IPR001205">
    <property type="entry name" value="RNA-dir_pol_C"/>
</dbReference>
<evidence type="ECO:0000313" key="8">
    <source>
        <dbReference type="EMBL" id="UGO57098.1"/>
    </source>
</evidence>
<keyword evidence="4" id="KW-0547">Nucleotide-binding</keyword>
<feature type="domain" description="RNA-directed RNA polymerase C-terminal" evidence="7">
    <location>
        <begin position="26"/>
        <end position="266"/>
    </location>
</feature>
<keyword evidence="3" id="KW-0548">Nucleotidyltransferase</keyword>
<evidence type="ECO:0000259" key="7">
    <source>
        <dbReference type="Pfam" id="PF00680"/>
    </source>
</evidence>
<dbReference type="Pfam" id="PF00680">
    <property type="entry name" value="RdRP_1"/>
    <property type="match status" value="1"/>
</dbReference>
<dbReference type="GO" id="GO:0003968">
    <property type="term" value="F:RNA-directed RNA polymerase activity"/>
    <property type="evidence" value="ECO:0007669"/>
    <property type="project" value="UniProtKB-KW"/>
</dbReference>
<dbReference type="SUPFAM" id="SSF56672">
    <property type="entry name" value="DNA/RNA polymerases"/>
    <property type="match status" value="1"/>
</dbReference>
<organism evidence="8">
    <name type="scientific">Pyongtaek Culex Solemovirus</name>
    <dbReference type="NCBI Taxonomy" id="2902619"/>
    <lineage>
        <taxon>Viruses</taxon>
        <taxon>Riboviria</taxon>
        <taxon>Orthornavirae</taxon>
        <taxon>Pisuviricota</taxon>
        <taxon>Pisoniviricetes</taxon>
        <taxon>Sobelivirales</taxon>
        <taxon>Solemoviridae</taxon>
    </lineage>
</organism>
<dbReference type="GO" id="GO:0000166">
    <property type="term" value="F:nucleotide binding"/>
    <property type="evidence" value="ECO:0007669"/>
    <property type="project" value="UniProtKB-KW"/>
</dbReference>
<accession>A0A8K1U3K2</accession>
<name>A0A8K1U3K2_9VIRU</name>
<dbReference type="InterPro" id="IPR043502">
    <property type="entry name" value="DNA/RNA_pol_sf"/>
</dbReference>
<evidence type="ECO:0000256" key="3">
    <source>
        <dbReference type="ARBA" id="ARBA00022695"/>
    </source>
</evidence>
<evidence type="ECO:0000256" key="5">
    <source>
        <dbReference type="ARBA" id="ARBA00022953"/>
    </source>
</evidence>
<evidence type="ECO:0000256" key="4">
    <source>
        <dbReference type="ARBA" id="ARBA00022741"/>
    </source>
</evidence>
<dbReference type="GO" id="GO:0003723">
    <property type="term" value="F:RNA binding"/>
    <property type="evidence" value="ECO:0007669"/>
    <property type="project" value="InterPro"/>
</dbReference>
<keyword evidence="2" id="KW-0808">Transferase</keyword>
<reference evidence="8" key="1">
    <citation type="journal article" date="2021" name="Mol. Ecol.">
        <title>Metagenomic analysis reveals Culex mosquito virome diversity and Japanese encephalitis genotype V in the Republic of Korea.</title>
        <authorList>
            <person name="Sanborn M.A."/>
            <person name="Wuertz K.M."/>
            <person name="Kim H.C."/>
            <person name="Yang Y."/>
            <person name="Li T."/>
            <person name="Pollett S.D."/>
            <person name="Jarman R.G."/>
            <person name="Berry I.M."/>
            <person name="Klein T.A."/>
            <person name="Hang J."/>
        </authorList>
    </citation>
    <scope>NUCLEOTIDE SEQUENCE</scope>
    <source>
        <strain evidence="8">A18.2504</strain>
    </source>
</reference>
<dbReference type="EMBL" id="MT568532">
    <property type="protein sequence ID" value="UGO57098.1"/>
    <property type="molecule type" value="Genomic_RNA"/>
</dbReference>